<reference evidence="2 3" key="1">
    <citation type="journal article" date="2015" name="Nature">
        <title>rRNA introns, odd ribosomes, and small enigmatic genomes across a large radiation of phyla.</title>
        <authorList>
            <person name="Brown C.T."/>
            <person name="Hug L.A."/>
            <person name="Thomas B.C."/>
            <person name="Sharon I."/>
            <person name="Castelle C.J."/>
            <person name="Singh A."/>
            <person name="Wilkins M.J."/>
            <person name="Williams K.H."/>
            <person name="Banfield J.F."/>
        </authorList>
    </citation>
    <scope>NUCLEOTIDE SEQUENCE [LARGE SCALE GENOMIC DNA]</scope>
</reference>
<sequence>MSDEAREVAQSSTAPARFEPDSRMVESGRSIAPELYNLILPVGYAGDGSVNRAFNLEGLYVNEAGGFSARVLRVIEGSIGDLFSYRISKEDEEEVVGAVGKEYPPAVNEPDFRLTTAQVLVATLRAANGLLGPKVIEKVVADTADTGLEMRGDEKLRQSWASYFTGVVNGAAERLVNGLDVEGERRRVEELRGLVGEAEKKGEKKQVEDIIQRISHGVELREETAERLRQFGGEVWRGTNI</sequence>
<accession>A0A0G1TR87</accession>
<evidence type="ECO:0000313" key="2">
    <source>
        <dbReference type="EMBL" id="KKU56653.1"/>
    </source>
</evidence>
<comment type="caution">
    <text evidence="2">The sequence shown here is derived from an EMBL/GenBank/DDBJ whole genome shotgun (WGS) entry which is preliminary data.</text>
</comment>
<dbReference type="AlphaFoldDB" id="A0A0G1TR87"/>
<proteinExistence type="predicted"/>
<organism evidence="2 3">
    <name type="scientific">Candidatus Amesbacteria bacterium GW2011_GWA2_47_11</name>
    <dbReference type="NCBI Taxonomy" id="1618357"/>
    <lineage>
        <taxon>Bacteria</taxon>
        <taxon>Candidatus Amesiibacteriota</taxon>
    </lineage>
</organism>
<dbReference type="Proteomes" id="UP000034607">
    <property type="component" value="Unassembled WGS sequence"/>
</dbReference>
<evidence type="ECO:0000256" key="1">
    <source>
        <dbReference type="SAM" id="MobiDB-lite"/>
    </source>
</evidence>
<gene>
    <name evidence="2" type="ORF">UX78_C0005G0069</name>
</gene>
<name>A0A0G1TR87_9BACT</name>
<feature type="region of interest" description="Disordered" evidence="1">
    <location>
        <begin position="1"/>
        <end position="23"/>
    </location>
</feature>
<protein>
    <submittedName>
        <fullName evidence="2">Uncharacterized protein</fullName>
    </submittedName>
</protein>
<evidence type="ECO:0000313" key="3">
    <source>
        <dbReference type="Proteomes" id="UP000034607"/>
    </source>
</evidence>
<dbReference type="EMBL" id="LCNM01000005">
    <property type="protein sequence ID" value="KKU56653.1"/>
    <property type="molecule type" value="Genomic_DNA"/>
</dbReference>